<keyword evidence="6" id="KW-0862">Zinc</keyword>
<keyword evidence="4" id="KW-0479">Metal-binding</keyword>
<keyword evidence="3 13" id="KW-0808">Transferase</keyword>
<evidence type="ECO:0000256" key="5">
    <source>
        <dbReference type="ARBA" id="ARBA00022771"/>
    </source>
</evidence>
<sequence length="365" mass="40156">MQSKISAFFKPSSSSSSVSPKPADPPPIFDDDGQELSIWEKKQHQQFSTYKRRAPNPPRGGSECSWDNQLAKTPISDVDSPKPESTVLGKTVTKNKKRSYAQYHLDLGQSDFLLHTCSACGVMYVTGDEEDEKAHKGFHNDYTRGIQFKGWCNERVVHSLKVGGGRILLVLDGDPPAQRNKVEKVVTMMETELGSGWILPKLFKVYLFVLSARIVGCLVAEPITKAHKVLSCAVDGSSSFASTATKKTKLTTLQFGEIKFHREVIRKAPSAPEPLNECFTGAILCEKEAVPAVCGIRAIWVTPANRRKHIATHLLDALRKSFCMGFVLEHSQLAFSPLTSAGNALVSNYIGSGHFLVYNTNNVVS</sequence>
<dbReference type="GO" id="GO:0005634">
    <property type="term" value="C:nucleus"/>
    <property type="evidence" value="ECO:0007669"/>
    <property type="project" value="UniProtKB-SubCell"/>
</dbReference>
<dbReference type="OrthoDB" id="428854at2759"/>
<evidence type="ECO:0000256" key="4">
    <source>
        <dbReference type="ARBA" id="ARBA00022723"/>
    </source>
</evidence>
<keyword evidence="5 13" id="KW-0863">Zinc-finger</keyword>
<dbReference type="PANTHER" id="PTHR45884:SF2">
    <property type="entry name" value="N-ACETYLTRANSFERASE ECO"/>
    <property type="match status" value="1"/>
</dbReference>
<organism evidence="13 14">
    <name type="scientific">Rosa chinensis</name>
    <name type="common">China rose</name>
    <dbReference type="NCBI Taxonomy" id="74649"/>
    <lineage>
        <taxon>Eukaryota</taxon>
        <taxon>Viridiplantae</taxon>
        <taxon>Streptophyta</taxon>
        <taxon>Embryophyta</taxon>
        <taxon>Tracheophyta</taxon>
        <taxon>Spermatophyta</taxon>
        <taxon>Magnoliopsida</taxon>
        <taxon>eudicotyledons</taxon>
        <taxon>Gunneridae</taxon>
        <taxon>Pentapetalae</taxon>
        <taxon>rosids</taxon>
        <taxon>fabids</taxon>
        <taxon>Rosales</taxon>
        <taxon>Rosaceae</taxon>
        <taxon>Rosoideae</taxon>
        <taxon>Rosoideae incertae sedis</taxon>
        <taxon>Rosa</taxon>
    </lineage>
</organism>
<dbReference type="PANTHER" id="PTHR45884">
    <property type="entry name" value="N-ACETYLTRANSFERASE ECO"/>
    <property type="match status" value="1"/>
</dbReference>
<evidence type="ECO:0000256" key="1">
    <source>
        <dbReference type="ARBA" id="ARBA00004123"/>
    </source>
</evidence>
<evidence type="ECO:0000256" key="9">
    <source>
        <dbReference type="ARBA" id="ARBA00023315"/>
    </source>
</evidence>
<comment type="caution">
    <text evidence="13">The sequence shown here is derived from an EMBL/GenBank/DDBJ whole genome shotgun (WGS) entry which is preliminary data.</text>
</comment>
<evidence type="ECO:0000259" key="12">
    <source>
        <dbReference type="Pfam" id="PF13880"/>
    </source>
</evidence>
<dbReference type="InterPro" id="IPR028005">
    <property type="entry name" value="AcTrfase_ESCO_Znf_dom"/>
</dbReference>
<feature type="domain" description="N-acetyltransferase ESCO zinc-finger" evidence="11">
    <location>
        <begin position="102"/>
        <end position="140"/>
    </location>
</feature>
<dbReference type="Gramene" id="PRQ56011">
    <property type="protein sequence ID" value="PRQ56011"/>
    <property type="gene ID" value="RchiOBHm_Chr1g0331051"/>
</dbReference>
<evidence type="ECO:0000256" key="8">
    <source>
        <dbReference type="ARBA" id="ARBA00023306"/>
    </source>
</evidence>
<evidence type="ECO:0000313" key="13">
    <source>
        <dbReference type="EMBL" id="PRQ56011.1"/>
    </source>
</evidence>
<dbReference type="OMA" id="FGQYFLE"/>
<accession>A0A2P6SBF5</accession>
<comment type="similarity">
    <text evidence="2">Belongs to the acetyltransferase family. ECO subfamily.</text>
</comment>
<name>A0A2P6SBF5_ROSCH</name>
<evidence type="ECO:0000256" key="3">
    <source>
        <dbReference type="ARBA" id="ARBA00022679"/>
    </source>
</evidence>
<feature type="compositionally biased region" description="Low complexity" evidence="10">
    <location>
        <begin position="1"/>
        <end position="21"/>
    </location>
</feature>
<evidence type="ECO:0000256" key="6">
    <source>
        <dbReference type="ARBA" id="ARBA00022833"/>
    </source>
</evidence>
<keyword evidence="14" id="KW-1185">Reference proteome</keyword>
<dbReference type="GO" id="GO:0061733">
    <property type="term" value="F:protein-lysine-acetyltransferase activity"/>
    <property type="evidence" value="ECO:0007669"/>
    <property type="project" value="TreeGrafter"/>
</dbReference>
<evidence type="ECO:0000256" key="2">
    <source>
        <dbReference type="ARBA" id="ARBA00005816"/>
    </source>
</evidence>
<gene>
    <name evidence="13" type="ORF">RchiOBHm_Chr1g0331051</name>
</gene>
<feature type="region of interest" description="Disordered" evidence="10">
    <location>
        <begin position="1"/>
        <end position="67"/>
    </location>
</feature>
<dbReference type="STRING" id="74649.A0A2P6SBF5"/>
<dbReference type="GO" id="GO:0000785">
    <property type="term" value="C:chromatin"/>
    <property type="evidence" value="ECO:0007669"/>
    <property type="project" value="TreeGrafter"/>
</dbReference>
<comment type="subcellular location">
    <subcellularLocation>
        <location evidence="1">Nucleus</location>
    </subcellularLocation>
</comment>
<dbReference type="GO" id="GO:0008270">
    <property type="term" value="F:zinc ion binding"/>
    <property type="evidence" value="ECO:0007669"/>
    <property type="project" value="UniProtKB-KW"/>
</dbReference>
<keyword evidence="9" id="KW-0012">Acyltransferase</keyword>
<keyword evidence="8" id="KW-0131">Cell cycle</keyword>
<evidence type="ECO:0000259" key="11">
    <source>
        <dbReference type="Pfam" id="PF13878"/>
    </source>
</evidence>
<evidence type="ECO:0000256" key="7">
    <source>
        <dbReference type="ARBA" id="ARBA00023242"/>
    </source>
</evidence>
<dbReference type="AlphaFoldDB" id="A0A2P6SBF5"/>
<evidence type="ECO:0000256" key="10">
    <source>
        <dbReference type="SAM" id="MobiDB-lite"/>
    </source>
</evidence>
<dbReference type="GO" id="GO:0007064">
    <property type="term" value="P:mitotic sister chromatid cohesion"/>
    <property type="evidence" value="ECO:0007669"/>
    <property type="project" value="TreeGrafter"/>
</dbReference>
<feature type="domain" description="N-acetyltransferase ESCO acetyl-transferase" evidence="12">
    <location>
        <begin position="290"/>
        <end position="358"/>
    </location>
</feature>
<dbReference type="InterPro" id="IPR028009">
    <property type="entry name" value="ESCO_Acetyltransf_dom"/>
</dbReference>
<dbReference type="Proteomes" id="UP000238479">
    <property type="component" value="Chromosome 1"/>
</dbReference>
<dbReference type="EMBL" id="PDCK01000039">
    <property type="protein sequence ID" value="PRQ56011.1"/>
    <property type="molecule type" value="Genomic_DNA"/>
</dbReference>
<keyword evidence="7" id="KW-0539">Nucleus</keyword>
<proteinExistence type="inferred from homology"/>
<evidence type="ECO:0000313" key="14">
    <source>
        <dbReference type="Proteomes" id="UP000238479"/>
    </source>
</evidence>
<dbReference type="Pfam" id="PF13878">
    <property type="entry name" value="zf-C2H2_3"/>
    <property type="match status" value="1"/>
</dbReference>
<reference evidence="13 14" key="1">
    <citation type="journal article" date="2018" name="Nat. Genet.">
        <title>The Rosa genome provides new insights in the design of modern roses.</title>
        <authorList>
            <person name="Bendahmane M."/>
        </authorList>
    </citation>
    <scope>NUCLEOTIDE SEQUENCE [LARGE SCALE GENOMIC DNA]</scope>
    <source>
        <strain evidence="14">cv. Old Blush</strain>
    </source>
</reference>
<dbReference type="Pfam" id="PF13880">
    <property type="entry name" value="Acetyltransf_13"/>
    <property type="match status" value="1"/>
</dbReference>
<protein>
    <submittedName>
        <fullName evidence="13">Putative N-acetyltransferase ESCO, zinc-finger, N-acetyltransferase ESCO, acetyl-transferase</fullName>
    </submittedName>
</protein>